<accession>A0A0A7CHE2</accession>
<protein>
    <submittedName>
        <fullName evidence="1">Uncharacterized protein</fullName>
    </submittedName>
</protein>
<proteinExistence type="predicted"/>
<reference evidence="1 2" key="1">
    <citation type="submission" date="2014-05" db="EMBL/GenBank/DDBJ databases">
        <title>Complete Genome Sequence of vBDshPR2C, a New N4-Like Lytic Phage Infecting Dinoroseobacter shibae.</title>
        <authorList>
            <person name="Cai L."/>
            <person name="Zhang R."/>
            <person name="Jiao N."/>
        </authorList>
    </citation>
    <scope>NUCLEOTIDE SEQUENCE [LARGE SCALE GENOMIC DNA]</scope>
</reference>
<evidence type="ECO:0000313" key="1">
    <source>
        <dbReference type="EMBL" id="AID16830.1"/>
    </source>
</evidence>
<dbReference type="Proteomes" id="UP000031205">
    <property type="component" value="Segment"/>
</dbReference>
<gene>
    <name evidence="1" type="ORF">vBDshPR2C_14</name>
</gene>
<sequence>MITGEDIDRCKDEKQGVKLVVVDTMQFFEFEIPEGMDPEEFVNSDKCRAQCAALILNQITDLTIDRVCTKYDEVNEQWLDP</sequence>
<evidence type="ECO:0000313" key="2">
    <source>
        <dbReference type="Proteomes" id="UP000031205"/>
    </source>
</evidence>
<dbReference type="EMBL" id="KJ803031">
    <property type="protein sequence ID" value="AID16830.1"/>
    <property type="molecule type" value="Genomic_DNA"/>
</dbReference>
<name>A0A0A7CHE2_9CAUD</name>
<organism evidence="1 2">
    <name type="scientific">Dinoroseobacter phage vBDshPR2C</name>
    <dbReference type="NCBI Taxonomy" id="1498169"/>
    <lineage>
        <taxon>Viruses</taxon>
        <taxon>Duplodnaviria</taxon>
        <taxon>Heunggongvirae</taxon>
        <taxon>Uroviricota</taxon>
        <taxon>Caudoviricetes</taxon>
        <taxon>Schitoviridae</taxon>
        <taxon>Rhodovirinae</taxon>
        <taxon>Baltimorevirus</taxon>
        <taxon>Baltimorevirus DFL12</taxon>
    </lineage>
</organism>